<organism evidence="2">
    <name type="scientific">Amphimedon queenslandica</name>
    <name type="common">Sponge</name>
    <dbReference type="NCBI Taxonomy" id="400682"/>
    <lineage>
        <taxon>Eukaryota</taxon>
        <taxon>Metazoa</taxon>
        <taxon>Porifera</taxon>
        <taxon>Demospongiae</taxon>
        <taxon>Heteroscleromorpha</taxon>
        <taxon>Haplosclerida</taxon>
        <taxon>Niphatidae</taxon>
        <taxon>Amphimedon</taxon>
    </lineage>
</organism>
<accession>A0A1X7T7C2</accession>
<reference evidence="2" key="1">
    <citation type="submission" date="2017-05" db="UniProtKB">
        <authorList>
            <consortium name="EnsemblMetazoa"/>
        </authorList>
    </citation>
    <scope>IDENTIFICATION</scope>
</reference>
<proteinExistence type="predicted"/>
<evidence type="ECO:0000256" key="1">
    <source>
        <dbReference type="SAM" id="MobiDB-lite"/>
    </source>
</evidence>
<dbReference type="EnsemblMetazoa" id="Aqu2.1.10408_001">
    <property type="protein sequence ID" value="Aqu2.1.10408_001"/>
    <property type="gene ID" value="Aqu2.1.10408"/>
</dbReference>
<dbReference type="InParanoid" id="A0A1X7T7C2"/>
<dbReference type="AlphaFoldDB" id="A0A1X7T7C2"/>
<sequence>MKRYSQKYKPEVQSQHPDYQNMSTILEWARKSREVGQYHLLENTVEEGTTSDVNGATPTNNGVPPTNNGVPPTLVNGAYDHLSPPTGYDKVINDNDEDVPIY</sequence>
<protein>
    <submittedName>
        <fullName evidence="2">Uncharacterized protein</fullName>
    </submittedName>
</protein>
<name>A0A1X7T7C2_AMPQE</name>
<feature type="compositionally biased region" description="Low complexity" evidence="1">
    <location>
        <begin position="54"/>
        <end position="76"/>
    </location>
</feature>
<feature type="region of interest" description="Disordered" evidence="1">
    <location>
        <begin position="47"/>
        <end position="102"/>
    </location>
</feature>
<dbReference type="OrthoDB" id="2431000at2759"/>
<evidence type="ECO:0000313" key="2">
    <source>
        <dbReference type="EnsemblMetazoa" id="Aqu2.1.10408_001"/>
    </source>
</evidence>